<proteinExistence type="predicted"/>
<gene>
    <name evidence="1" type="ORF">FH610_041005</name>
</gene>
<evidence type="ECO:0000313" key="1">
    <source>
        <dbReference type="EMBL" id="KAB8174038.1"/>
    </source>
</evidence>
<organism evidence="1 2">
    <name type="scientific">Microbispora catharanthi</name>
    <dbReference type="NCBI Taxonomy" id="1712871"/>
    <lineage>
        <taxon>Bacteria</taxon>
        <taxon>Bacillati</taxon>
        <taxon>Actinomycetota</taxon>
        <taxon>Actinomycetes</taxon>
        <taxon>Streptosporangiales</taxon>
        <taxon>Streptosporangiaceae</taxon>
        <taxon>Microbispora</taxon>
    </lineage>
</organism>
<reference evidence="1 2" key="1">
    <citation type="submission" date="2019-10" db="EMBL/GenBank/DDBJ databases">
        <title>Nonomuraea sp. nov., isolated from Phyllanthus amarus.</title>
        <authorList>
            <person name="Klykleung N."/>
            <person name="Tanasupawat S."/>
        </authorList>
    </citation>
    <scope>NUCLEOTIDE SEQUENCE [LARGE SCALE GENOMIC DNA]</scope>
    <source>
        <strain evidence="1 2">CR1-09</strain>
    </source>
</reference>
<protein>
    <submittedName>
        <fullName evidence="1">Uncharacterized protein</fullName>
    </submittedName>
</protein>
<dbReference type="AlphaFoldDB" id="A0A5N6B1Z1"/>
<evidence type="ECO:0000313" key="2">
    <source>
        <dbReference type="Proteomes" id="UP000313066"/>
    </source>
</evidence>
<keyword evidence="2" id="KW-1185">Reference proteome</keyword>
<name>A0A5N6B1Z1_9ACTN</name>
<sequence length="210" mass="23528">MGGAWPRRARHRHLARRADYPELHAMVDEVAGTLGVRRPSRVCFVPIADSGTTPLGPRRTELWIGLPYAMGFDRAELRGVIAFELALLEACRRWPVRALMDLYGSGPIKKDAVRTEIAAAVRALLVQADETACRVSDRRTMATALLRGALLSHSLGWFLGRYAADLPSCGLFAVDFYQGWRWKVYEDDLPARLMPRYRELYAADRPATGS</sequence>
<dbReference type="Proteomes" id="UP000313066">
    <property type="component" value="Unassembled WGS sequence"/>
</dbReference>
<comment type="caution">
    <text evidence="1">The sequence shown here is derived from an EMBL/GenBank/DDBJ whole genome shotgun (WGS) entry which is preliminary data.</text>
</comment>
<dbReference type="EMBL" id="VDMA02000040">
    <property type="protein sequence ID" value="KAB8174038.1"/>
    <property type="molecule type" value="Genomic_DNA"/>
</dbReference>
<accession>A0A5N6B1Z1</accession>